<dbReference type="SUPFAM" id="SSF46689">
    <property type="entry name" value="Homeodomain-like"/>
    <property type="match status" value="1"/>
</dbReference>
<dbReference type="Gene3D" id="1.10.10.60">
    <property type="entry name" value="Homeodomain-like"/>
    <property type="match status" value="2"/>
</dbReference>
<dbReference type="GO" id="GO:0043565">
    <property type="term" value="F:sequence-specific DNA binding"/>
    <property type="evidence" value="ECO:0007669"/>
    <property type="project" value="InterPro"/>
</dbReference>
<feature type="domain" description="HTH araC/xylS-type" evidence="6">
    <location>
        <begin position="476"/>
        <end position="568"/>
    </location>
</feature>
<evidence type="ECO:0000256" key="3">
    <source>
        <dbReference type="ARBA" id="ARBA00023163"/>
    </source>
</evidence>
<evidence type="ECO:0000256" key="5">
    <source>
        <dbReference type="SAM" id="Phobius"/>
    </source>
</evidence>
<keyword evidence="2" id="KW-0238">DNA-binding</keyword>
<dbReference type="Pfam" id="PF12833">
    <property type="entry name" value="HTH_18"/>
    <property type="match status" value="1"/>
</dbReference>
<organism evidence="7 8">
    <name type="scientific">Chryseobacterium fistulae</name>
    <dbReference type="NCBI Taxonomy" id="2675058"/>
    <lineage>
        <taxon>Bacteria</taxon>
        <taxon>Pseudomonadati</taxon>
        <taxon>Bacteroidota</taxon>
        <taxon>Flavobacteriia</taxon>
        <taxon>Flavobacteriales</taxon>
        <taxon>Weeksellaceae</taxon>
        <taxon>Chryseobacterium group</taxon>
        <taxon>Chryseobacterium</taxon>
    </lineage>
</organism>
<keyword evidence="5" id="KW-1133">Transmembrane helix</keyword>
<feature type="transmembrane region" description="Helical" evidence="5">
    <location>
        <begin position="379"/>
        <end position="400"/>
    </location>
</feature>
<dbReference type="SUPFAM" id="SSF48452">
    <property type="entry name" value="TPR-like"/>
    <property type="match status" value="1"/>
</dbReference>
<dbReference type="EMBL" id="CACVBY010000110">
    <property type="protein sequence ID" value="CAA7392481.1"/>
    <property type="molecule type" value="Genomic_DNA"/>
</dbReference>
<reference evidence="7 8" key="1">
    <citation type="submission" date="2020-01" db="EMBL/GenBank/DDBJ databases">
        <authorList>
            <person name="Rodrigo-Torres L."/>
            <person name="Arahal R. D."/>
            <person name="Lucena T."/>
        </authorList>
    </citation>
    <scope>NUCLEOTIDE SEQUENCE [LARGE SCALE GENOMIC DNA]</scope>
    <source>
        <strain evidence="7 8">CECT 9393</strain>
    </source>
</reference>
<evidence type="ECO:0000259" key="6">
    <source>
        <dbReference type="PROSITE" id="PS01124"/>
    </source>
</evidence>
<dbReference type="PANTHER" id="PTHR43280">
    <property type="entry name" value="ARAC-FAMILY TRANSCRIPTIONAL REGULATOR"/>
    <property type="match status" value="1"/>
</dbReference>
<dbReference type="RefSeq" id="WP_162074156.1">
    <property type="nucleotide sequence ID" value="NZ_CACVBY010000110.1"/>
</dbReference>
<dbReference type="PROSITE" id="PS50005">
    <property type="entry name" value="TPR"/>
    <property type="match status" value="1"/>
</dbReference>
<evidence type="ECO:0000313" key="7">
    <source>
        <dbReference type="EMBL" id="CAA7392481.1"/>
    </source>
</evidence>
<gene>
    <name evidence="7" type="ORF">CHRY9393_03201</name>
</gene>
<keyword evidence="5" id="KW-0812">Transmembrane</keyword>
<dbReference type="PANTHER" id="PTHR43280:SF2">
    <property type="entry name" value="HTH-TYPE TRANSCRIPTIONAL REGULATOR EXSA"/>
    <property type="match status" value="1"/>
</dbReference>
<dbReference type="SMART" id="SM00028">
    <property type="entry name" value="TPR"/>
    <property type="match status" value="2"/>
</dbReference>
<dbReference type="GO" id="GO:0003700">
    <property type="term" value="F:DNA-binding transcription factor activity"/>
    <property type="evidence" value="ECO:0007669"/>
    <property type="project" value="InterPro"/>
</dbReference>
<dbReference type="Gene3D" id="1.25.40.10">
    <property type="entry name" value="Tetratricopeptide repeat domain"/>
    <property type="match status" value="1"/>
</dbReference>
<dbReference type="AlphaFoldDB" id="A0A6N4XSP1"/>
<evidence type="ECO:0000256" key="1">
    <source>
        <dbReference type="ARBA" id="ARBA00023015"/>
    </source>
</evidence>
<dbReference type="Proteomes" id="UP000445309">
    <property type="component" value="Unassembled WGS sequence"/>
</dbReference>
<keyword evidence="8" id="KW-1185">Reference proteome</keyword>
<dbReference type="SMART" id="SM00342">
    <property type="entry name" value="HTH_ARAC"/>
    <property type="match status" value="1"/>
</dbReference>
<dbReference type="PROSITE" id="PS01124">
    <property type="entry name" value="HTH_ARAC_FAMILY_2"/>
    <property type="match status" value="1"/>
</dbReference>
<sequence>MPKVSLIFLFILYQNLFFSQSVKGFQIPDSLKTKSFEQLEKSYRETFQVNDKAMLYANTFLTKAKKEQNIVKQIDGYFLIFTKSKNIQYVDSIQTIIKKSNKINGLSHGNYKIGNIYYNSGKYDLALSSYIQALTYAKKDNDKKRIVLIKNAIGDIKFLIGDYEEALQIFRKNYKYIRYKDSEDPSNYLSILFSLANTYNAIGKHDSAYIYGNLGKSKSILYQSRYYIKIFDISNHITEYYLKNYPQSIVGFKKNINSLKKNDIGNLQVTYMYLSLNYQKLNNEREYLHYFTKMDSLQKKTNIVDKNLIELYKNSLRYYEKQGNQEKQLYLIDRLIKLNQTIYESNYTFSKEIHQKFDTPELLEQKEKLISNLDNRNTLLYWLLGGGGILLFIFIYLYNINRKNLKIYQMQAQKLVDKPTERLTVDQLDLESQIIQIDKSLTTDEKTDKGKNQTPESVQLTLLVKLHEFENSKAFLNKNMNLDFLSKELNTNRTYLSRSINELKGKNFSKYLNELRINFVITELKSDKKLRLKTIAAIAEEVGFNNVESFTKAFKNITGTLPSYFIKALQQNNNKL</sequence>
<keyword evidence="1" id="KW-0805">Transcription regulation</keyword>
<proteinExistence type="predicted"/>
<feature type="repeat" description="TPR" evidence="4">
    <location>
        <begin position="107"/>
        <end position="140"/>
    </location>
</feature>
<dbReference type="InterPro" id="IPR011990">
    <property type="entry name" value="TPR-like_helical_dom_sf"/>
</dbReference>
<keyword evidence="4" id="KW-0802">TPR repeat</keyword>
<evidence type="ECO:0000313" key="8">
    <source>
        <dbReference type="Proteomes" id="UP000445309"/>
    </source>
</evidence>
<dbReference type="Pfam" id="PF13424">
    <property type="entry name" value="TPR_12"/>
    <property type="match status" value="1"/>
</dbReference>
<evidence type="ECO:0000256" key="4">
    <source>
        <dbReference type="PROSITE-ProRule" id="PRU00339"/>
    </source>
</evidence>
<dbReference type="InterPro" id="IPR009057">
    <property type="entry name" value="Homeodomain-like_sf"/>
</dbReference>
<name>A0A6N4XSP1_9FLAO</name>
<evidence type="ECO:0000256" key="2">
    <source>
        <dbReference type="ARBA" id="ARBA00023125"/>
    </source>
</evidence>
<accession>A0A6N4XSP1</accession>
<dbReference type="InterPro" id="IPR019734">
    <property type="entry name" value="TPR_rpt"/>
</dbReference>
<keyword evidence="5" id="KW-0472">Membrane</keyword>
<keyword evidence="3" id="KW-0804">Transcription</keyword>
<protein>
    <recommendedName>
        <fullName evidence="6">HTH araC/xylS-type domain-containing protein</fullName>
    </recommendedName>
</protein>
<dbReference type="InterPro" id="IPR018060">
    <property type="entry name" value="HTH_AraC"/>
</dbReference>